<dbReference type="CDD" id="cd06170">
    <property type="entry name" value="LuxR_C_like"/>
    <property type="match status" value="1"/>
</dbReference>
<dbReference type="PANTHER" id="PTHR43214">
    <property type="entry name" value="TWO-COMPONENT RESPONSE REGULATOR"/>
    <property type="match status" value="1"/>
</dbReference>
<dbReference type="SUPFAM" id="SSF46894">
    <property type="entry name" value="C-terminal effector domain of the bipartite response regulators"/>
    <property type="match status" value="1"/>
</dbReference>
<evidence type="ECO:0000259" key="5">
    <source>
        <dbReference type="PROSITE" id="PS50110"/>
    </source>
</evidence>
<dbReference type="OrthoDB" id="3827286at2"/>
<accession>A0A2S6CVX6</accession>
<keyword evidence="7" id="KW-1185">Reference proteome</keyword>
<dbReference type="PROSITE" id="PS00622">
    <property type="entry name" value="HTH_LUXR_1"/>
    <property type="match status" value="1"/>
</dbReference>
<feature type="domain" description="Response regulatory" evidence="5">
    <location>
        <begin position="5"/>
        <end position="125"/>
    </location>
</feature>
<keyword evidence="2 6" id="KW-0238">DNA-binding</keyword>
<feature type="modified residue" description="4-aspartylphosphate" evidence="3">
    <location>
        <position position="56"/>
    </location>
</feature>
<dbReference type="Pfam" id="PF00072">
    <property type="entry name" value="Response_reg"/>
    <property type="match status" value="1"/>
</dbReference>
<dbReference type="InterPro" id="IPR000792">
    <property type="entry name" value="Tscrpt_reg_LuxR_C"/>
</dbReference>
<dbReference type="Gene3D" id="3.40.50.2300">
    <property type="match status" value="1"/>
</dbReference>
<dbReference type="GO" id="GO:0006355">
    <property type="term" value="P:regulation of DNA-templated transcription"/>
    <property type="evidence" value="ECO:0007669"/>
    <property type="project" value="InterPro"/>
</dbReference>
<dbReference type="SMART" id="SM00421">
    <property type="entry name" value="HTH_LUXR"/>
    <property type="match status" value="1"/>
</dbReference>
<dbReference type="InterPro" id="IPR039420">
    <property type="entry name" value="WalR-like"/>
</dbReference>
<dbReference type="InterPro" id="IPR058245">
    <property type="entry name" value="NreC/VraR/RcsB-like_REC"/>
</dbReference>
<sequence length="225" mass="24815">MSKIRIVIIEDHDLTRLSICKTLLQKDYIEVVGEATNAHNGLIMLKKLQPDIVIVDIGLPDQNGIELTKEIKKTAVGGKRKPKVLILTSYDNKESVLAAFTAGADSYCMKDINCDNLLEAIRVTTNGHPWIDPIIASIVLEQAQQNTNIRDFTQSNPDIKPCTLTDRELEVLQLIVEGYSNAEIAKNLHIAVGTVKTHVRNIMNKLSADDRTHAAVLALRSGLVA</sequence>
<dbReference type="AlphaFoldDB" id="A0A2S6CVX6"/>
<dbReference type="SUPFAM" id="SSF52172">
    <property type="entry name" value="CheY-like"/>
    <property type="match status" value="1"/>
</dbReference>
<dbReference type="InterPro" id="IPR001789">
    <property type="entry name" value="Sig_transdc_resp-reg_receiver"/>
</dbReference>
<feature type="domain" description="HTH luxR-type" evidence="4">
    <location>
        <begin position="157"/>
        <end position="222"/>
    </location>
</feature>
<reference evidence="6 7" key="1">
    <citation type="submission" date="2018-02" db="EMBL/GenBank/DDBJ databases">
        <title>Discovery of a pederin family compound in a non-symbiotic bloom-forming cyanobacterium.</title>
        <authorList>
            <person name="Kust A."/>
            <person name="Mares J."/>
            <person name="Jokela J."/>
            <person name="Urajova P."/>
            <person name="Hajek J."/>
            <person name="Saurav K."/>
            <person name="Voracova K."/>
            <person name="Fewer D.P."/>
            <person name="Haapaniemi E."/>
            <person name="Permi P."/>
            <person name="Rehakova K."/>
            <person name="Sivonen K."/>
            <person name="Hrouzek P."/>
        </authorList>
    </citation>
    <scope>NUCLEOTIDE SEQUENCE [LARGE SCALE GENOMIC DNA]</scope>
    <source>
        <strain evidence="6 7">CHARLIE-1</strain>
    </source>
</reference>
<dbReference type="GO" id="GO:0000160">
    <property type="term" value="P:phosphorelay signal transduction system"/>
    <property type="evidence" value="ECO:0007669"/>
    <property type="project" value="InterPro"/>
</dbReference>
<dbReference type="EMBL" id="PGEM01000046">
    <property type="protein sequence ID" value="PPJ63918.1"/>
    <property type="molecule type" value="Genomic_DNA"/>
</dbReference>
<dbReference type="Proteomes" id="UP000239589">
    <property type="component" value="Unassembled WGS sequence"/>
</dbReference>
<dbReference type="PROSITE" id="PS50110">
    <property type="entry name" value="RESPONSE_REGULATORY"/>
    <property type="match status" value="1"/>
</dbReference>
<dbReference type="PRINTS" id="PR00038">
    <property type="entry name" value="HTHLUXR"/>
</dbReference>
<name>A0A2S6CVX6_9CYAN</name>
<dbReference type="PROSITE" id="PS50043">
    <property type="entry name" value="HTH_LUXR_2"/>
    <property type="match status" value="1"/>
</dbReference>
<evidence type="ECO:0000256" key="1">
    <source>
        <dbReference type="ARBA" id="ARBA00022553"/>
    </source>
</evidence>
<evidence type="ECO:0000259" key="4">
    <source>
        <dbReference type="PROSITE" id="PS50043"/>
    </source>
</evidence>
<comment type="caution">
    <text evidence="6">The sequence shown here is derived from an EMBL/GenBank/DDBJ whole genome shotgun (WGS) entry which is preliminary data.</text>
</comment>
<dbReference type="GO" id="GO:0003677">
    <property type="term" value="F:DNA binding"/>
    <property type="evidence" value="ECO:0007669"/>
    <property type="project" value="UniProtKB-KW"/>
</dbReference>
<evidence type="ECO:0000313" key="6">
    <source>
        <dbReference type="EMBL" id="PPJ63918.1"/>
    </source>
</evidence>
<evidence type="ECO:0000256" key="3">
    <source>
        <dbReference type="PROSITE-ProRule" id="PRU00169"/>
    </source>
</evidence>
<organism evidence="6 7">
    <name type="scientific">Cuspidothrix issatschenkoi CHARLIE-1</name>
    <dbReference type="NCBI Taxonomy" id="2052836"/>
    <lineage>
        <taxon>Bacteria</taxon>
        <taxon>Bacillati</taxon>
        <taxon>Cyanobacteriota</taxon>
        <taxon>Cyanophyceae</taxon>
        <taxon>Nostocales</taxon>
        <taxon>Aphanizomenonaceae</taxon>
        <taxon>Cuspidothrix</taxon>
    </lineage>
</organism>
<evidence type="ECO:0000256" key="2">
    <source>
        <dbReference type="ARBA" id="ARBA00023125"/>
    </source>
</evidence>
<dbReference type="RefSeq" id="WP_104387256.1">
    <property type="nucleotide sequence ID" value="NZ_PGEM01000046.1"/>
</dbReference>
<dbReference type="CDD" id="cd17535">
    <property type="entry name" value="REC_NarL-like"/>
    <property type="match status" value="1"/>
</dbReference>
<keyword evidence="1 3" id="KW-0597">Phosphoprotein</keyword>
<dbReference type="SMART" id="SM00448">
    <property type="entry name" value="REC"/>
    <property type="match status" value="1"/>
</dbReference>
<evidence type="ECO:0000313" key="7">
    <source>
        <dbReference type="Proteomes" id="UP000239589"/>
    </source>
</evidence>
<proteinExistence type="predicted"/>
<gene>
    <name evidence="6" type="ORF">CUN59_07465</name>
</gene>
<dbReference type="InterPro" id="IPR011006">
    <property type="entry name" value="CheY-like_superfamily"/>
</dbReference>
<dbReference type="InterPro" id="IPR016032">
    <property type="entry name" value="Sig_transdc_resp-reg_C-effctor"/>
</dbReference>
<dbReference type="PANTHER" id="PTHR43214:SF43">
    <property type="entry name" value="TWO-COMPONENT RESPONSE REGULATOR"/>
    <property type="match status" value="1"/>
</dbReference>
<dbReference type="Pfam" id="PF00196">
    <property type="entry name" value="GerE"/>
    <property type="match status" value="1"/>
</dbReference>
<protein>
    <submittedName>
        <fullName evidence="6">DNA-binding response regulator</fullName>
    </submittedName>
</protein>